<dbReference type="InterPro" id="IPR025737">
    <property type="entry name" value="FApF"/>
</dbReference>
<dbReference type="OrthoDB" id="191143at2"/>
<dbReference type="eggNOG" id="COG4313">
    <property type="taxonomic scope" value="Bacteria"/>
</dbReference>
<reference evidence="1 2" key="1">
    <citation type="journal article" date="2013" name="Genome Announc.">
        <title>Genome Sequence of Naphthalene-Degrading Soil Bacterium Pseudomonas putida CSV86.</title>
        <authorList>
            <person name="Phale P.S."/>
            <person name="Paliwal V."/>
            <person name="Raju S.C."/>
            <person name="Modak A."/>
            <person name="Purohit H.J."/>
        </authorList>
    </citation>
    <scope>NUCLEOTIDE SEQUENCE [LARGE SCALE GENOMIC DNA]</scope>
    <source>
        <strain evidence="1 2">CSV86</strain>
    </source>
</reference>
<evidence type="ECO:0000313" key="2">
    <source>
        <dbReference type="Proteomes" id="UP000010448"/>
    </source>
</evidence>
<gene>
    <name evidence="1" type="ORF">CSV86_018015</name>
</gene>
<dbReference type="Pfam" id="PF13557">
    <property type="entry name" value="Phenol_MetA_deg"/>
    <property type="match status" value="1"/>
</dbReference>
<accession>L1M057</accession>
<dbReference type="EMBL" id="AMWJ02000002">
    <property type="protein sequence ID" value="NNJ16961.1"/>
    <property type="molecule type" value="Genomic_DNA"/>
</dbReference>
<keyword evidence="2" id="KW-1185">Reference proteome</keyword>
<sequence>MKARKGMTVFTTLSTALTVLALANSNAVEAAVLSTDPGDYVALPPGTELGLLYYQHAERNRIKVDGHTVTRDFGLDSDIGIARFVHWTTLGGFTVTPQVILPFGHLDLGGSRDYSVGGAADPMVGSALWLVNDPKQERYLAIAGYVGMPLGSYDHDAPVNLGENRWKGMVHLAYVQALLPDTLYAELTLEHDTFGNNDDFFGQTLRQDDVFEVQTHLRYVFNQQNQFGVSWFHTTGGETHVGGVAQNDTTRTQRYLLTWQHFLQPTLQIQTQFGQDLDVVNGAQEKYRVNLRIAHAF</sequence>
<protein>
    <submittedName>
        <fullName evidence="1">Transporter</fullName>
    </submittedName>
</protein>
<dbReference type="RefSeq" id="WP_009399620.1">
    <property type="nucleotide sequence ID" value="NZ_AMWJ02000002.1"/>
</dbReference>
<evidence type="ECO:0000313" key="1">
    <source>
        <dbReference type="EMBL" id="NNJ16961.1"/>
    </source>
</evidence>
<proteinExistence type="predicted"/>
<dbReference type="Proteomes" id="UP000010448">
    <property type="component" value="Unassembled WGS sequence"/>
</dbReference>
<comment type="caution">
    <text evidence="1">The sequence shown here is derived from an EMBL/GenBank/DDBJ whole genome shotgun (WGS) entry which is preliminary data.</text>
</comment>
<dbReference type="AlphaFoldDB" id="L1M057"/>
<name>L1M057_9PSED</name>
<organism evidence="1 2">
    <name type="scientific">Pseudomonas bharatica CSV86</name>
    <dbReference type="NCBI Taxonomy" id="1005395"/>
    <lineage>
        <taxon>Bacteria</taxon>
        <taxon>Pseudomonadati</taxon>
        <taxon>Pseudomonadota</taxon>
        <taxon>Gammaproteobacteria</taxon>
        <taxon>Pseudomonadales</taxon>
        <taxon>Pseudomonadaceae</taxon>
        <taxon>Pseudomonas</taxon>
        <taxon>Pseudomonas bharatica</taxon>
    </lineage>
</organism>